<gene>
    <name evidence="7" type="ORF">CFR77_02970</name>
</gene>
<evidence type="ECO:0000259" key="6">
    <source>
        <dbReference type="Pfam" id="PF22429"/>
    </source>
</evidence>
<evidence type="ECO:0000256" key="3">
    <source>
        <dbReference type="ARBA" id="ARBA00022801"/>
    </source>
</evidence>
<evidence type="ECO:0000256" key="2">
    <source>
        <dbReference type="ARBA" id="ARBA00022723"/>
    </source>
</evidence>
<dbReference type="InterPro" id="IPR032466">
    <property type="entry name" value="Metal_Hydrolase"/>
</dbReference>
<sequence length="466" mass="50625">MSLSVQIQTIFAGQALLPEGWRDNVRLGFDASGHFTTIEADQQPGPDDRRVDIALPPMPSLHSHAFQRAMAGLTETRLDPADSFWSWREQMYRLAAVIDPATLRAIAAQLYMEMLKAGYTQVAEFHYLHCAPDGQQYAQPAELPLAVIDAARDAGIGITMLPALYRHAGFGRPLAAEQKRFASSPAFLARVITEITGRHAGDPLVNAGIALHSLRAASGDDIREVLALLPGDMPVHIHIAEQMKEVDDCVAFLGRRPVAWLLDEMPVNERWCLVHATHMDRDETLRLARSGAVAGICPITEANLGDGFFPFMDYVDAGGRFGIGSDSNVLLNVAEELRTLEYGQRLISQKRCRALPSDQTGSVGGYLYAQALRGGAQACAHGGGQLAVGQRADLCTLADTALSLPDLRGDTIMDSLVFARATLPVSDVLCAGQWVVREGHHIHEERISTAFGKAITTLRSDRSSLS</sequence>
<dbReference type="InterPro" id="IPR006680">
    <property type="entry name" value="Amidohydro-rel"/>
</dbReference>
<dbReference type="Gene3D" id="3.20.20.140">
    <property type="entry name" value="Metal-dependent hydrolases"/>
    <property type="match status" value="1"/>
</dbReference>
<feature type="domain" description="Amidohydrolase-related" evidence="5">
    <location>
        <begin position="61"/>
        <end position="435"/>
    </location>
</feature>
<keyword evidence="2" id="KW-0479">Metal-binding</keyword>
<proteinExistence type="predicted"/>
<dbReference type="NCBIfam" id="NF006681">
    <property type="entry name" value="PRK09229.1-2"/>
    <property type="match status" value="1"/>
</dbReference>
<evidence type="ECO:0000256" key="4">
    <source>
        <dbReference type="ARBA" id="ARBA00022833"/>
    </source>
</evidence>
<evidence type="ECO:0000313" key="8">
    <source>
        <dbReference type="Proteomes" id="UP000247814"/>
    </source>
</evidence>
<dbReference type="InterPro" id="IPR010252">
    <property type="entry name" value="HutF"/>
</dbReference>
<dbReference type="GO" id="GO:0046872">
    <property type="term" value="F:metal ion binding"/>
    <property type="evidence" value="ECO:0007669"/>
    <property type="project" value="UniProtKB-KW"/>
</dbReference>
<dbReference type="PANTHER" id="PTHR11271:SF48">
    <property type="entry name" value="AMIDOHYDROLASE-RELATED DOMAIN-CONTAINING PROTEIN"/>
    <property type="match status" value="1"/>
</dbReference>
<dbReference type="InterPro" id="IPR051607">
    <property type="entry name" value="Metallo-dep_hydrolases"/>
</dbReference>
<dbReference type="SUPFAM" id="SSF51338">
    <property type="entry name" value="Composite domain of metallo-dependent hydrolases"/>
    <property type="match status" value="1"/>
</dbReference>
<dbReference type="SUPFAM" id="SSF51556">
    <property type="entry name" value="Metallo-dependent hydrolases"/>
    <property type="match status" value="1"/>
</dbReference>
<dbReference type="RefSeq" id="WP_110567465.1">
    <property type="nucleotide sequence ID" value="NZ_CP137147.1"/>
</dbReference>
<reference evidence="7 8" key="1">
    <citation type="submission" date="2017-07" db="EMBL/GenBank/DDBJ databases">
        <title>A draft genome sequence of Komagataeibacter sucrofermentans LMG 18788.</title>
        <authorList>
            <person name="Skraban J."/>
            <person name="Cleenwerck I."/>
            <person name="Vandamme P."/>
            <person name="Trcek J."/>
        </authorList>
    </citation>
    <scope>NUCLEOTIDE SEQUENCE [LARGE SCALE GENOMIC DNA]</scope>
    <source>
        <strain evidence="7 8">LMG 18788</strain>
    </source>
</reference>
<keyword evidence="3" id="KW-0378">Hydrolase</keyword>
<dbReference type="GO" id="GO:0005829">
    <property type="term" value="C:cytosol"/>
    <property type="evidence" value="ECO:0007669"/>
    <property type="project" value="TreeGrafter"/>
</dbReference>
<comment type="cofactor">
    <cofactor evidence="1">
        <name>Zn(2+)</name>
        <dbReference type="ChEBI" id="CHEBI:29105"/>
    </cofactor>
</comment>
<dbReference type="InterPro" id="IPR055156">
    <property type="entry name" value="HutF-like_N"/>
</dbReference>
<dbReference type="Pfam" id="PF22429">
    <property type="entry name" value="HutF_N"/>
    <property type="match status" value="1"/>
</dbReference>
<dbReference type="EMBL" id="NKUA01000003">
    <property type="protein sequence ID" value="PYD80379.1"/>
    <property type="molecule type" value="Genomic_DNA"/>
</dbReference>
<comment type="caution">
    <text evidence="7">The sequence shown here is derived from an EMBL/GenBank/DDBJ whole genome shotgun (WGS) entry which is preliminary data.</text>
</comment>
<name>A0A318QYJ1_9PROT</name>
<dbReference type="Gene3D" id="2.30.40.10">
    <property type="entry name" value="Urease, subunit C, domain 1"/>
    <property type="match status" value="1"/>
</dbReference>
<accession>A0A318QYJ1</accession>
<organism evidence="7 8">
    <name type="scientific">Komagataeibacter sucrofermentans</name>
    <dbReference type="NCBI Taxonomy" id="1053551"/>
    <lineage>
        <taxon>Bacteria</taxon>
        <taxon>Pseudomonadati</taxon>
        <taxon>Pseudomonadota</taxon>
        <taxon>Alphaproteobacteria</taxon>
        <taxon>Acetobacterales</taxon>
        <taxon>Acetobacteraceae</taxon>
        <taxon>Komagataeibacter</taxon>
    </lineage>
</organism>
<evidence type="ECO:0000256" key="1">
    <source>
        <dbReference type="ARBA" id="ARBA00001947"/>
    </source>
</evidence>
<dbReference type="NCBIfam" id="NF006684">
    <property type="entry name" value="PRK09229.1-5"/>
    <property type="match status" value="1"/>
</dbReference>
<dbReference type="PANTHER" id="PTHR11271">
    <property type="entry name" value="GUANINE DEAMINASE"/>
    <property type="match status" value="1"/>
</dbReference>
<protein>
    <submittedName>
        <fullName evidence="7">Formimidoylglutamate deiminase</fullName>
    </submittedName>
</protein>
<dbReference type="Pfam" id="PF01979">
    <property type="entry name" value="Amidohydro_1"/>
    <property type="match status" value="1"/>
</dbReference>
<feature type="domain" description="Formimidoylglutamate deiminase N-terminal" evidence="6">
    <location>
        <begin position="9"/>
        <end position="50"/>
    </location>
</feature>
<evidence type="ECO:0000259" key="5">
    <source>
        <dbReference type="Pfam" id="PF01979"/>
    </source>
</evidence>
<keyword evidence="4" id="KW-0862">Zinc</keyword>
<evidence type="ECO:0000313" key="7">
    <source>
        <dbReference type="EMBL" id="PYD80379.1"/>
    </source>
</evidence>
<dbReference type="AlphaFoldDB" id="A0A318QYJ1"/>
<dbReference type="InterPro" id="IPR011059">
    <property type="entry name" value="Metal-dep_hydrolase_composite"/>
</dbReference>
<dbReference type="GO" id="GO:0019239">
    <property type="term" value="F:deaminase activity"/>
    <property type="evidence" value="ECO:0007669"/>
    <property type="project" value="TreeGrafter"/>
</dbReference>
<dbReference type="NCBIfam" id="TIGR02022">
    <property type="entry name" value="hutF"/>
    <property type="match status" value="1"/>
</dbReference>
<keyword evidence="8" id="KW-1185">Reference proteome</keyword>
<dbReference type="Proteomes" id="UP000247814">
    <property type="component" value="Unassembled WGS sequence"/>
</dbReference>
<dbReference type="OrthoDB" id="9796020at2"/>